<reference evidence="2 3" key="1">
    <citation type="submission" date="2019-03" db="EMBL/GenBank/DDBJ databases">
        <authorList>
            <consortium name="Pathogen Informatics"/>
        </authorList>
    </citation>
    <scope>NUCLEOTIDE SEQUENCE [LARGE SCALE GENOMIC DNA]</scope>
    <source>
        <strain evidence="2 3">NCTC12993</strain>
    </source>
</reference>
<evidence type="ECO:0000313" key="3">
    <source>
        <dbReference type="Proteomes" id="UP000401081"/>
    </source>
</evidence>
<feature type="chain" id="PRO_5019802467" evidence="1">
    <location>
        <begin position="21"/>
        <end position="87"/>
    </location>
</feature>
<name>A0A485C5U8_KLUCR</name>
<dbReference type="AlphaFoldDB" id="A0A485C5U8"/>
<dbReference type="Proteomes" id="UP000401081">
    <property type="component" value="Unassembled WGS sequence"/>
</dbReference>
<keyword evidence="1" id="KW-0732">Signal</keyword>
<dbReference type="EMBL" id="CAADJD010000024">
    <property type="protein sequence ID" value="VFS80810.1"/>
    <property type="molecule type" value="Genomic_DNA"/>
</dbReference>
<dbReference type="InterPro" id="IPR009989">
    <property type="entry name" value="TrbM"/>
</dbReference>
<accession>A0A485C5U8</accession>
<dbReference type="Pfam" id="PF07424">
    <property type="entry name" value="TrbM"/>
    <property type="match status" value="1"/>
</dbReference>
<evidence type="ECO:0000313" key="2">
    <source>
        <dbReference type="EMBL" id="VFS80810.1"/>
    </source>
</evidence>
<protein>
    <submittedName>
        <fullName evidence="2">Conjugal transfer protein TrbM</fullName>
    </submittedName>
</protein>
<organism evidence="2 3">
    <name type="scientific">Kluyvera cryocrescens</name>
    <name type="common">Kluyvera citrophila</name>
    <dbReference type="NCBI Taxonomy" id="580"/>
    <lineage>
        <taxon>Bacteria</taxon>
        <taxon>Pseudomonadati</taxon>
        <taxon>Pseudomonadota</taxon>
        <taxon>Gammaproteobacteria</taxon>
        <taxon>Enterobacterales</taxon>
        <taxon>Enterobacteriaceae</taxon>
        <taxon>Kluyvera</taxon>
    </lineage>
</organism>
<keyword evidence="3" id="KW-1185">Reference proteome</keyword>
<sequence>MKHTVITAALLCALTSPAFAADGQNADPNDPCAMVLCLAGKLDGSSPAECDPMYKNFMSIKKKKKGSFLPDHTAAARQKKLSACPVR</sequence>
<evidence type="ECO:0000256" key="1">
    <source>
        <dbReference type="SAM" id="SignalP"/>
    </source>
</evidence>
<proteinExistence type="predicted"/>
<gene>
    <name evidence="2" type="ORF">NCTC12993_06027</name>
</gene>
<feature type="signal peptide" evidence="1">
    <location>
        <begin position="1"/>
        <end position="20"/>
    </location>
</feature>